<evidence type="ECO:0000256" key="9">
    <source>
        <dbReference type="SAM" id="Coils"/>
    </source>
</evidence>
<name>C6E2J0_GEOSM</name>
<dbReference type="AlphaFoldDB" id="C6E2J0"/>
<dbReference type="GO" id="GO:0016020">
    <property type="term" value="C:membrane"/>
    <property type="evidence" value="ECO:0007669"/>
    <property type="project" value="UniProtKB-SubCell"/>
</dbReference>
<evidence type="ECO:0000259" key="13">
    <source>
        <dbReference type="PROSITE" id="PS50112"/>
    </source>
</evidence>
<dbReference type="Pfam" id="PF03924">
    <property type="entry name" value="CHASE"/>
    <property type="match status" value="1"/>
</dbReference>
<dbReference type="PROSITE" id="PS50112">
    <property type="entry name" value="PAS"/>
    <property type="match status" value="1"/>
</dbReference>
<dbReference type="InterPro" id="IPR000014">
    <property type="entry name" value="PAS"/>
</dbReference>
<organism evidence="15">
    <name type="scientific">Geobacter sp. (strain M21)</name>
    <dbReference type="NCBI Taxonomy" id="443144"/>
    <lineage>
        <taxon>Bacteria</taxon>
        <taxon>Pseudomonadati</taxon>
        <taxon>Thermodesulfobacteriota</taxon>
        <taxon>Desulfuromonadia</taxon>
        <taxon>Geobacterales</taxon>
        <taxon>Geobacteraceae</taxon>
        <taxon>Geobacter</taxon>
    </lineage>
</organism>
<keyword evidence="4 8" id="KW-0597">Phosphoprotein</keyword>
<dbReference type="Gene3D" id="3.30.565.10">
    <property type="entry name" value="Histidine kinase-like ATPase, C-terminal domain"/>
    <property type="match status" value="1"/>
</dbReference>
<sequence length="829" mass="91492">MPKESKNENEPVKGSDLARVWSAALLAFLVGTLVSAGTIWRYETNRIESKRRAVTDLSQKVAQDIQNNLNLSLSSTYALAAVIRQGHGKIENFPKLAREMLELYHGISCLQLAPDGIIRQAVPLAGNEKAIGHNLLEDNKRNKEAILALRTKSLTLAGPFKLIQGGQAAIGRLPVLIRDDDNGTERFWGFSIAVLRTADFFKNTNLAPILQGTFHYQISRIHPDTGKRDVFWSEGGALQDPVSRKIQVPNGEWTLSVAPVEGWYSTRGVVAEAVLALFIGALSGLAAWWLARQPVVLQRMVEERTRELSESHARLEREIAERENAEEALQASELKLRSIFASLTDVILIVDADGRCLEVAPTHTNRLYLPSEKLLGRTFHDIFPSGQADLFLAAIGKTLATGGITSVDYQLDIDGEQVWFTGNVSPMSEKLVVWSARDITQRKQAEEERLKLEKQMLHTQKLESLGVLAGGIAHDFNNILTVIVGNADLALTKLPPDSPAAENLLRVETAAARASELARQMLDYSGKGRFVVEALDLNELVEDMGQMLEVSISKKAQLRYNCHRPLPEFKGDATQIRQILMNLVINASEAIGDQSGVISISTGCVECNDDYFKSSWLSDHLQQGPYVYLEVGDNGCGMDKETVAKIFDPFFTTKFTGRGLGMAAVLGIVRGHQGAIKVYSEPGKGTTFKLLFPAAALPAKQSSEEQEDSLPWQGSGTVLLVDDEETILELGREMLKELGFEVVTAGDGWEAVEVFQSRDDISLVILDLTMPRLDGEECFRALRRLDPQLKVVMSSGFTQQEVTDKLDGIAGFIQKPYKLSTLRELLRSL</sequence>
<feature type="domain" description="PAS" evidence="13">
    <location>
        <begin position="332"/>
        <end position="402"/>
    </location>
</feature>
<evidence type="ECO:0000259" key="11">
    <source>
        <dbReference type="PROSITE" id="PS50109"/>
    </source>
</evidence>
<dbReference type="SUPFAM" id="SSF55874">
    <property type="entry name" value="ATPase domain of HSP90 chaperone/DNA topoisomerase II/histidine kinase"/>
    <property type="match status" value="1"/>
</dbReference>
<dbReference type="Gene3D" id="1.10.287.130">
    <property type="match status" value="1"/>
</dbReference>
<dbReference type="EC" id="2.7.13.3" evidence="3"/>
<evidence type="ECO:0000256" key="3">
    <source>
        <dbReference type="ARBA" id="ARBA00012438"/>
    </source>
</evidence>
<proteinExistence type="predicted"/>
<feature type="transmembrane region" description="Helical" evidence="10">
    <location>
        <begin position="20"/>
        <end position="42"/>
    </location>
</feature>
<dbReference type="PANTHER" id="PTHR43065">
    <property type="entry name" value="SENSOR HISTIDINE KINASE"/>
    <property type="match status" value="1"/>
</dbReference>
<dbReference type="PROSITE" id="PS50109">
    <property type="entry name" value="HIS_KIN"/>
    <property type="match status" value="1"/>
</dbReference>
<accession>C6E2J0</accession>
<dbReference type="eggNOG" id="COG3852">
    <property type="taxonomic scope" value="Bacteria"/>
</dbReference>
<dbReference type="InterPro" id="IPR003661">
    <property type="entry name" value="HisK_dim/P_dom"/>
</dbReference>
<dbReference type="InterPro" id="IPR001789">
    <property type="entry name" value="Sig_transdc_resp-reg_receiver"/>
</dbReference>
<dbReference type="GO" id="GO:0000155">
    <property type="term" value="F:phosphorelay sensor kinase activity"/>
    <property type="evidence" value="ECO:0007669"/>
    <property type="project" value="InterPro"/>
</dbReference>
<dbReference type="InterPro" id="IPR013656">
    <property type="entry name" value="PAS_4"/>
</dbReference>
<dbReference type="Pfam" id="PF00072">
    <property type="entry name" value="Response_reg"/>
    <property type="match status" value="1"/>
</dbReference>
<evidence type="ECO:0000256" key="10">
    <source>
        <dbReference type="SAM" id="Phobius"/>
    </source>
</evidence>
<evidence type="ECO:0000256" key="6">
    <source>
        <dbReference type="ARBA" id="ARBA00022989"/>
    </source>
</evidence>
<feature type="coiled-coil region" evidence="9">
    <location>
        <begin position="298"/>
        <end position="337"/>
    </location>
</feature>
<dbReference type="SMART" id="SM00091">
    <property type="entry name" value="PAS"/>
    <property type="match status" value="1"/>
</dbReference>
<dbReference type="CDD" id="cd00082">
    <property type="entry name" value="HisKA"/>
    <property type="match status" value="1"/>
</dbReference>
<keyword evidence="15" id="KW-0808">Transferase</keyword>
<dbReference type="SMART" id="SM00388">
    <property type="entry name" value="HisKA"/>
    <property type="match status" value="1"/>
</dbReference>
<dbReference type="SUPFAM" id="SSF52172">
    <property type="entry name" value="CheY-like"/>
    <property type="match status" value="1"/>
</dbReference>
<dbReference type="SUPFAM" id="SSF47384">
    <property type="entry name" value="Homodimeric domain of signal transducing histidine kinase"/>
    <property type="match status" value="1"/>
</dbReference>
<dbReference type="InterPro" id="IPR004358">
    <property type="entry name" value="Sig_transdc_His_kin-like_C"/>
</dbReference>
<dbReference type="PANTHER" id="PTHR43065:SF42">
    <property type="entry name" value="TWO-COMPONENT SENSOR PPRA"/>
    <property type="match status" value="1"/>
</dbReference>
<comment type="catalytic activity">
    <reaction evidence="1">
        <text>ATP + protein L-histidine = ADP + protein N-phospho-L-histidine.</text>
        <dbReference type="EC" id="2.7.13.3"/>
    </reaction>
</comment>
<dbReference type="InterPro" id="IPR042240">
    <property type="entry name" value="CHASE_sf"/>
</dbReference>
<dbReference type="NCBIfam" id="TIGR00229">
    <property type="entry name" value="sensory_box"/>
    <property type="match status" value="1"/>
</dbReference>
<evidence type="ECO:0000256" key="8">
    <source>
        <dbReference type="PROSITE-ProRule" id="PRU00169"/>
    </source>
</evidence>
<evidence type="ECO:0000313" key="15">
    <source>
        <dbReference type="EMBL" id="ACT17136.1"/>
    </source>
</evidence>
<dbReference type="PROSITE" id="PS50110">
    <property type="entry name" value="RESPONSE_REGULATORY"/>
    <property type="match status" value="1"/>
</dbReference>
<feature type="domain" description="CHASE" evidence="14">
    <location>
        <begin position="114"/>
        <end position="256"/>
    </location>
</feature>
<dbReference type="InterPro" id="IPR003594">
    <property type="entry name" value="HATPase_dom"/>
</dbReference>
<dbReference type="Gene3D" id="3.30.450.350">
    <property type="entry name" value="CHASE domain"/>
    <property type="match status" value="1"/>
</dbReference>
<feature type="transmembrane region" description="Helical" evidence="10">
    <location>
        <begin position="269"/>
        <end position="291"/>
    </location>
</feature>
<gene>
    <name evidence="15" type="ordered locus">GM21_1075</name>
</gene>
<evidence type="ECO:0000256" key="5">
    <source>
        <dbReference type="ARBA" id="ARBA00022692"/>
    </source>
</evidence>
<evidence type="ECO:0000256" key="4">
    <source>
        <dbReference type="ARBA" id="ARBA00022553"/>
    </source>
</evidence>
<dbReference type="HOGENOM" id="CLU_000445_114_69_7"/>
<dbReference type="InterPro" id="IPR036097">
    <property type="entry name" value="HisK_dim/P_sf"/>
</dbReference>
<feature type="modified residue" description="4-aspartylphosphate" evidence="8">
    <location>
        <position position="767"/>
    </location>
</feature>
<reference evidence="15" key="1">
    <citation type="submission" date="2009-07" db="EMBL/GenBank/DDBJ databases">
        <title>Complete sequence of Geobacter sp. M21.</title>
        <authorList>
            <consortium name="US DOE Joint Genome Institute"/>
            <person name="Lucas S."/>
            <person name="Copeland A."/>
            <person name="Lapidus A."/>
            <person name="Glavina del Rio T."/>
            <person name="Dalin E."/>
            <person name="Tice H."/>
            <person name="Bruce D."/>
            <person name="Goodwin L."/>
            <person name="Pitluck S."/>
            <person name="Saunders E."/>
            <person name="Brettin T."/>
            <person name="Detter J.C."/>
            <person name="Han C."/>
            <person name="Larimer F."/>
            <person name="Land M."/>
            <person name="Hauser L."/>
            <person name="Kyrpides N."/>
            <person name="Ovchinnikova G."/>
            <person name="Lovley D."/>
        </authorList>
    </citation>
    <scope>NUCLEOTIDE SEQUENCE [LARGE SCALE GENOMIC DNA]</scope>
    <source>
        <strain evidence="15">M21</strain>
    </source>
</reference>
<comment type="subcellular location">
    <subcellularLocation>
        <location evidence="2">Membrane</location>
    </subcellularLocation>
</comment>
<dbReference type="PROSITE" id="PS50839">
    <property type="entry name" value="CHASE"/>
    <property type="match status" value="1"/>
</dbReference>
<keyword evidence="6 10" id="KW-1133">Transmembrane helix</keyword>
<dbReference type="InterPro" id="IPR006189">
    <property type="entry name" value="CHASE_dom"/>
</dbReference>
<feature type="domain" description="Histidine kinase" evidence="11">
    <location>
        <begin position="471"/>
        <end position="696"/>
    </location>
</feature>
<dbReference type="Gene3D" id="3.30.450.20">
    <property type="entry name" value="PAS domain"/>
    <property type="match status" value="1"/>
</dbReference>
<keyword evidence="9" id="KW-0175">Coiled coil</keyword>
<keyword evidence="15" id="KW-0418">Kinase</keyword>
<dbReference type="KEGG" id="gem:GM21_1075"/>
<dbReference type="SMART" id="SM00448">
    <property type="entry name" value="REC"/>
    <property type="match status" value="1"/>
</dbReference>
<feature type="domain" description="Response regulatory" evidence="12">
    <location>
        <begin position="717"/>
        <end position="829"/>
    </location>
</feature>
<evidence type="ECO:0000256" key="2">
    <source>
        <dbReference type="ARBA" id="ARBA00004370"/>
    </source>
</evidence>
<dbReference type="eggNOG" id="COG2204">
    <property type="taxonomic scope" value="Bacteria"/>
</dbReference>
<evidence type="ECO:0000256" key="1">
    <source>
        <dbReference type="ARBA" id="ARBA00000085"/>
    </source>
</evidence>
<evidence type="ECO:0000259" key="12">
    <source>
        <dbReference type="PROSITE" id="PS50110"/>
    </source>
</evidence>
<protein>
    <recommendedName>
        <fullName evidence="3">histidine kinase</fullName>
        <ecNumber evidence="3">2.7.13.3</ecNumber>
    </recommendedName>
</protein>
<keyword evidence="7 10" id="KW-0472">Membrane</keyword>
<dbReference type="SMART" id="SM00387">
    <property type="entry name" value="HATPase_c"/>
    <property type="match status" value="1"/>
</dbReference>
<dbReference type="EMBL" id="CP001661">
    <property type="protein sequence ID" value="ACT17136.1"/>
    <property type="molecule type" value="Genomic_DNA"/>
</dbReference>
<dbReference type="InterPro" id="IPR035965">
    <property type="entry name" value="PAS-like_dom_sf"/>
</dbReference>
<dbReference type="STRING" id="443144.GM21_1075"/>
<keyword evidence="5 10" id="KW-0812">Transmembrane</keyword>
<dbReference type="InterPro" id="IPR005467">
    <property type="entry name" value="His_kinase_dom"/>
</dbReference>
<dbReference type="eggNOG" id="COG3452">
    <property type="taxonomic scope" value="Bacteria"/>
</dbReference>
<dbReference type="SUPFAM" id="SSF55785">
    <property type="entry name" value="PYP-like sensor domain (PAS domain)"/>
    <property type="match status" value="1"/>
</dbReference>
<dbReference type="InterPro" id="IPR011006">
    <property type="entry name" value="CheY-like_superfamily"/>
</dbReference>
<evidence type="ECO:0000256" key="7">
    <source>
        <dbReference type="ARBA" id="ARBA00023136"/>
    </source>
</evidence>
<dbReference type="Pfam" id="PF08448">
    <property type="entry name" value="PAS_4"/>
    <property type="match status" value="1"/>
</dbReference>
<evidence type="ECO:0000259" key="14">
    <source>
        <dbReference type="PROSITE" id="PS50839"/>
    </source>
</evidence>
<dbReference type="InterPro" id="IPR036890">
    <property type="entry name" value="HATPase_C_sf"/>
</dbReference>
<dbReference type="SMART" id="SM01079">
    <property type="entry name" value="CHASE"/>
    <property type="match status" value="1"/>
</dbReference>
<dbReference type="CDD" id="cd00130">
    <property type="entry name" value="PAS"/>
    <property type="match status" value="1"/>
</dbReference>
<dbReference type="Pfam" id="PF02518">
    <property type="entry name" value="HATPase_c"/>
    <property type="match status" value="1"/>
</dbReference>
<dbReference type="Gene3D" id="3.40.50.2300">
    <property type="match status" value="1"/>
</dbReference>
<dbReference type="PRINTS" id="PR00344">
    <property type="entry name" value="BCTRLSENSOR"/>
</dbReference>